<comment type="subcellular location">
    <subcellularLocation>
        <location evidence="1">Membrane</location>
        <topology evidence="1">Single-pass membrane protein</topology>
    </subcellularLocation>
</comment>
<keyword evidence="6" id="KW-0175">Coiled coil</keyword>
<dbReference type="PANTHER" id="PTHR31509">
    <property type="entry name" value="BPS1-LIKE PROTEIN"/>
    <property type="match status" value="1"/>
</dbReference>
<comment type="similarity">
    <text evidence="5">Belongs to the ROH1 family.</text>
</comment>
<dbReference type="GO" id="GO:0016020">
    <property type="term" value="C:membrane"/>
    <property type="evidence" value="ECO:0007669"/>
    <property type="project" value="UniProtKB-SubCell"/>
</dbReference>
<evidence type="ECO:0000256" key="5">
    <source>
        <dbReference type="ARBA" id="ARBA00035114"/>
    </source>
</evidence>
<keyword evidence="3" id="KW-1133">Transmembrane helix</keyword>
<dbReference type="InterPro" id="IPR008511">
    <property type="entry name" value="ROH1-like"/>
</dbReference>
<gene>
    <name evidence="7" type="ORF">SLEP1_g47071</name>
</gene>
<dbReference type="AlphaFoldDB" id="A0AAV5LQ16"/>
<dbReference type="Pfam" id="PF05633">
    <property type="entry name" value="ROH1-like"/>
    <property type="match status" value="1"/>
</dbReference>
<dbReference type="EMBL" id="BPVZ01000133">
    <property type="protein sequence ID" value="GKV39268.1"/>
    <property type="molecule type" value="Genomic_DNA"/>
</dbReference>
<keyword evidence="8" id="KW-1185">Reference proteome</keyword>
<organism evidence="7 8">
    <name type="scientific">Rubroshorea leprosula</name>
    <dbReference type="NCBI Taxonomy" id="152421"/>
    <lineage>
        <taxon>Eukaryota</taxon>
        <taxon>Viridiplantae</taxon>
        <taxon>Streptophyta</taxon>
        <taxon>Embryophyta</taxon>
        <taxon>Tracheophyta</taxon>
        <taxon>Spermatophyta</taxon>
        <taxon>Magnoliopsida</taxon>
        <taxon>eudicotyledons</taxon>
        <taxon>Gunneridae</taxon>
        <taxon>Pentapetalae</taxon>
        <taxon>rosids</taxon>
        <taxon>malvids</taxon>
        <taxon>Malvales</taxon>
        <taxon>Dipterocarpaceae</taxon>
        <taxon>Rubroshorea</taxon>
    </lineage>
</organism>
<accession>A0AAV5LQ16</accession>
<evidence type="ECO:0000256" key="3">
    <source>
        <dbReference type="ARBA" id="ARBA00022989"/>
    </source>
</evidence>
<evidence type="ECO:0000256" key="2">
    <source>
        <dbReference type="ARBA" id="ARBA00022692"/>
    </source>
</evidence>
<reference evidence="7 8" key="1">
    <citation type="journal article" date="2021" name="Commun. Biol.">
        <title>The genome of Shorea leprosula (Dipterocarpaceae) highlights the ecological relevance of drought in aseasonal tropical rainforests.</title>
        <authorList>
            <person name="Ng K.K.S."/>
            <person name="Kobayashi M.J."/>
            <person name="Fawcett J.A."/>
            <person name="Hatakeyama M."/>
            <person name="Paape T."/>
            <person name="Ng C.H."/>
            <person name="Ang C.C."/>
            <person name="Tnah L.H."/>
            <person name="Lee C.T."/>
            <person name="Nishiyama T."/>
            <person name="Sese J."/>
            <person name="O'Brien M.J."/>
            <person name="Copetti D."/>
            <person name="Mohd Noor M.I."/>
            <person name="Ong R.C."/>
            <person name="Putra M."/>
            <person name="Sireger I.Z."/>
            <person name="Indrioko S."/>
            <person name="Kosugi Y."/>
            <person name="Izuno A."/>
            <person name="Isagi Y."/>
            <person name="Lee S.L."/>
            <person name="Shimizu K.K."/>
        </authorList>
    </citation>
    <scope>NUCLEOTIDE SEQUENCE [LARGE SCALE GENOMIC DNA]</scope>
    <source>
        <strain evidence="7">214</strain>
    </source>
</reference>
<name>A0AAV5LQ16_9ROSI</name>
<proteinExistence type="inferred from homology"/>
<evidence type="ECO:0000256" key="4">
    <source>
        <dbReference type="ARBA" id="ARBA00023136"/>
    </source>
</evidence>
<evidence type="ECO:0000313" key="7">
    <source>
        <dbReference type="EMBL" id="GKV39268.1"/>
    </source>
</evidence>
<evidence type="ECO:0000313" key="8">
    <source>
        <dbReference type="Proteomes" id="UP001054252"/>
    </source>
</evidence>
<comment type="caution">
    <text evidence="7">The sequence shown here is derived from an EMBL/GenBank/DDBJ whole genome shotgun (WGS) entry which is preliminary data.</text>
</comment>
<evidence type="ECO:0000256" key="1">
    <source>
        <dbReference type="ARBA" id="ARBA00004167"/>
    </source>
</evidence>
<sequence length="335" mass="37775">MFRTENARFPSFFHFNSHSKDVPNNFDRLSQSFDESLLRGIKALNPPSVSLSWLSQAVDFLCFAHAQADALISNLKVSPLDESFSCYLDDCLRVLDVCNSALAQIERLKHRRLRINFLIQLLGSDLVKARDFLSKLEITNNSSSLQVKKRGFEVDVEDLVRGLARSLDNAPREKKTSTEGRLLRQTIHAVGLITVLVVDVSISMLYGSTGLVEVRAMPAEFPWADSFNELASAVSTQLKQRLSGDKGKGYFREINEVELRIKELHDVIDSDDREKLDGTVKELEKVAASFSEQLEKLSDGVNVMFNRVLCSRNGILDGMRLGHEKQKQNSKNVFH</sequence>
<feature type="coiled-coil region" evidence="6">
    <location>
        <begin position="273"/>
        <end position="300"/>
    </location>
</feature>
<keyword evidence="2" id="KW-0812">Transmembrane</keyword>
<dbReference type="Proteomes" id="UP001054252">
    <property type="component" value="Unassembled WGS sequence"/>
</dbReference>
<protein>
    <submittedName>
        <fullName evidence="7">Uncharacterized protein</fullName>
    </submittedName>
</protein>
<keyword evidence="4" id="KW-0472">Membrane</keyword>
<evidence type="ECO:0000256" key="6">
    <source>
        <dbReference type="SAM" id="Coils"/>
    </source>
</evidence>